<sequence>MRDSIKFIHAADLHLDSPFVGLKHLPPELLEKMRESTFLAFSRLVTFAINKRVDFILLSGDLYDEEDRSLKAQLKLKKEFERLANANIEVYVIHGNHDHMGGNWIELSWPENIHIFSSEQVEMKIFEKNEQPLAYIYGYSYPSRSVRENITAKYQKVDNSSVYHIGMLHGSIEGNDEHDVYCPFKLTELIEKKFDYWALGHIHKRQLLHEDPVIAYPGNIQGRHRKEAGEKGFYFVDMKEDAPILTFVSVEEVIWDKIQISIDTLTTMTDLLHECRLSIEQLRQRGKPMLLTIEFIGTGNLAANLHSHETLQDMMDDLNEEEHSNQPVIWIYKMTNQTYLYEENTKLESFFNDLHESVEQYNAFNDVLQPLMSHPLYRRYIDEFTSEEQQQLLKEAEKLLRQEILLQSEVK</sequence>
<dbReference type="InterPro" id="IPR050535">
    <property type="entry name" value="DNA_Repair-Maintenance_Comp"/>
</dbReference>
<evidence type="ECO:0000313" key="3">
    <source>
        <dbReference type="EMBL" id="MDQ0224272.1"/>
    </source>
</evidence>
<proteinExistence type="predicted"/>
<dbReference type="Proteomes" id="UP001232245">
    <property type="component" value="Unassembled WGS sequence"/>
</dbReference>
<dbReference type="PIRSF" id="PIRSF033091">
    <property type="entry name" value="Pesterase_YhaO"/>
    <property type="match status" value="1"/>
</dbReference>
<dbReference type="RefSeq" id="WP_174881516.1">
    <property type="nucleotide sequence ID" value="NZ_CADEPK010000365.1"/>
</dbReference>
<dbReference type="InterPro" id="IPR014576">
    <property type="entry name" value="Pesterase_YhaO"/>
</dbReference>
<dbReference type="Gene3D" id="3.60.21.10">
    <property type="match status" value="1"/>
</dbReference>
<feature type="domain" description="Calcineurin-like phosphoesterase" evidence="2">
    <location>
        <begin position="5"/>
        <end position="204"/>
    </location>
</feature>
<reference evidence="3 4" key="1">
    <citation type="submission" date="2023-07" db="EMBL/GenBank/DDBJ databases">
        <title>Genomic Encyclopedia of Type Strains, Phase IV (KMG-IV): sequencing the most valuable type-strain genomes for metagenomic binning, comparative biology and taxonomic classification.</title>
        <authorList>
            <person name="Goeker M."/>
        </authorList>
    </citation>
    <scope>NUCLEOTIDE SEQUENCE [LARGE SCALE GENOMIC DNA]</scope>
    <source>
        <strain evidence="3 4">DSM 17723</strain>
    </source>
</reference>
<protein>
    <submittedName>
        <fullName evidence="3">DNA repair exonuclease SbcCD nuclease subunit</fullName>
    </submittedName>
</protein>
<name>A0ABT9YXC6_9BACI</name>
<dbReference type="InterPro" id="IPR041796">
    <property type="entry name" value="Mre11_N"/>
</dbReference>
<keyword evidence="3" id="KW-0269">Exonuclease</keyword>
<organism evidence="3 4">
    <name type="scientific">Metabacillus niabensis</name>
    <dbReference type="NCBI Taxonomy" id="324854"/>
    <lineage>
        <taxon>Bacteria</taxon>
        <taxon>Bacillati</taxon>
        <taxon>Bacillota</taxon>
        <taxon>Bacilli</taxon>
        <taxon>Bacillales</taxon>
        <taxon>Bacillaceae</taxon>
        <taxon>Metabacillus</taxon>
    </lineage>
</organism>
<evidence type="ECO:0000313" key="4">
    <source>
        <dbReference type="Proteomes" id="UP001232245"/>
    </source>
</evidence>
<dbReference type="Pfam" id="PF00149">
    <property type="entry name" value="Metallophos"/>
    <property type="match status" value="1"/>
</dbReference>
<dbReference type="PANTHER" id="PTHR30337">
    <property type="entry name" value="COMPONENT OF ATP-DEPENDENT DSDNA EXONUCLEASE"/>
    <property type="match status" value="1"/>
</dbReference>
<gene>
    <name evidence="3" type="ORF">J2S02_000594</name>
</gene>
<dbReference type="SUPFAM" id="SSF56300">
    <property type="entry name" value="Metallo-dependent phosphatases"/>
    <property type="match status" value="1"/>
</dbReference>
<evidence type="ECO:0000256" key="1">
    <source>
        <dbReference type="ARBA" id="ARBA00022801"/>
    </source>
</evidence>
<keyword evidence="4" id="KW-1185">Reference proteome</keyword>
<dbReference type="InterPro" id="IPR029052">
    <property type="entry name" value="Metallo-depent_PP-like"/>
</dbReference>
<dbReference type="PANTHER" id="PTHR30337:SF7">
    <property type="entry name" value="PHOSPHOESTERASE"/>
    <property type="match status" value="1"/>
</dbReference>
<comment type="caution">
    <text evidence="3">The sequence shown here is derived from an EMBL/GenBank/DDBJ whole genome shotgun (WGS) entry which is preliminary data.</text>
</comment>
<evidence type="ECO:0000259" key="2">
    <source>
        <dbReference type="Pfam" id="PF00149"/>
    </source>
</evidence>
<keyword evidence="3" id="KW-0540">Nuclease</keyword>
<dbReference type="EMBL" id="JAUSTZ010000001">
    <property type="protein sequence ID" value="MDQ0224272.1"/>
    <property type="molecule type" value="Genomic_DNA"/>
</dbReference>
<keyword evidence="1" id="KW-0378">Hydrolase</keyword>
<dbReference type="InterPro" id="IPR004843">
    <property type="entry name" value="Calcineurin-like_PHP"/>
</dbReference>
<dbReference type="CDD" id="cd00840">
    <property type="entry name" value="MPP_Mre11_N"/>
    <property type="match status" value="1"/>
</dbReference>
<dbReference type="GO" id="GO:0004527">
    <property type="term" value="F:exonuclease activity"/>
    <property type="evidence" value="ECO:0007669"/>
    <property type="project" value="UniProtKB-KW"/>
</dbReference>
<accession>A0ABT9YXC6</accession>